<dbReference type="EMBL" id="LT991978">
    <property type="protein sequence ID" value="SPK77449.1"/>
    <property type="molecule type" value="Genomic_DNA"/>
</dbReference>
<reference evidence="1 2" key="1">
    <citation type="submission" date="2018-01" db="EMBL/GenBank/DDBJ databases">
        <authorList>
            <person name="Gaut B.S."/>
            <person name="Morton B.R."/>
            <person name="Clegg M.T."/>
            <person name="Duvall M.R."/>
        </authorList>
    </citation>
    <scope>NUCLEOTIDE SEQUENCE [LARGE SCALE GENOMIC DNA]</scope>
    <source>
        <strain evidence="1">Cupriavidus taiwanensis LMG 19425</strain>
        <plasmid evidence="2">Plasmid iii</plasmid>
    </source>
</reference>
<evidence type="ECO:0000313" key="1">
    <source>
        <dbReference type="EMBL" id="SPK77449.1"/>
    </source>
</evidence>
<protein>
    <submittedName>
        <fullName evidence="1">Uncharacterized protein</fullName>
    </submittedName>
</protein>
<keyword evidence="1" id="KW-0614">Plasmid</keyword>
<sequence>MATRRWLHGALGFRVRSSIGYLPARVERSSTQFSQKLAAFATLLPGNYMSQNGKLPLQSNVTHP</sequence>
<dbReference type="Proteomes" id="UP000255505">
    <property type="component" value="Plasmid III"/>
</dbReference>
<geneLocation type="plasmid" evidence="1">
    <name>III</name>
</geneLocation>
<dbReference type="AlphaFoldDB" id="A0A375IUZ3"/>
<proteinExistence type="predicted"/>
<organism evidence="1 2">
    <name type="scientific">Cupriavidus taiwanensis</name>
    <dbReference type="NCBI Taxonomy" id="164546"/>
    <lineage>
        <taxon>Bacteria</taxon>
        <taxon>Pseudomonadati</taxon>
        <taxon>Pseudomonadota</taxon>
        <taxon>Betaproteobacteria</taxon>
        <taxon>Burkholderiales</taxon>
        <taxon>Burkholderiaceae</taxon>
        <taxon>Cupriavidus</taxon>
    </lineage>
</organism>
<gene>
    <name evidence="1" type="ORF">CT19425_P30298</name>
</gene>
<name>A0A375IUZ3_9BURK</name>
<evidence type="ECO:0000313" key="2">
    <source>
        <dbReference type="Proteomes" id="UP000255505"/>
    </source>
</evidence>
<accession>A0A375IUZ3</accession>